<protein>
    <submittedName>
        <fullName evidence="2">Uncharacterized protein</fullName>
    </submittedName>
</protein>
<evidence type="ECO:0000313" key="3">
    <source>
        <dbReference type="Proteomes" id="UP000030748"/>
    </source>
</evidence>
<dbReference type="AlphaFoldDB" id="A0A022RIF2"/>
<proteinExistence type="predicted"/>
<feature type="compositionally biased region" description="Polar residues" evidence="1">
    <location>
        <begin position="126"/>
        <end position="145"/>
    </location>
</feature>
<accession>A0A022RIF2</accession>
<feature type="compositionally biased region" description="Polar residues" evidence="1">
    <location>
        <begin position="77"/>
        <end position="98"/>
    </location>
</feature>
<feature type="compositionally biased region" description="Polar residues" evidence="1">
    <location>
        <begin position="31"/>
        <end position="50"/>
    </location>
</feature>
<dbReference type="EMBL" id="KI630480">
    <property type="protein sequence ID" value="EYU38690.1"/>
    <property type="molecule type" value="Genomic_DNA"/>
</dbReference>
<evidence type="ECO:0000256" key="1">
    <source>
        <dbReference type="SAM" id="MobiDB-lite"/>
    </source>
</evidence>
<dbReference type="Proteomes" id="UP000030748">
    <property type="component" value="Unassembled WGS sequence"/>
</dbReference>
<gene>
    <name evidence="2" type="ORF">MIMGU_mgv1a010074mg</name>
</gene>
<name>A0A022RIF2_ERYGU</name>
<sequence>MATRYDRPNFGPGHVSGGADLNPQMKPDELQGQSQRANLQTQGENYQTAMATGYSDPPNLGPGHVSGRADLKPDELQGQSQRTNIQTDQSEENYQTAMATGYSDPPNLGPGHVSGRADLNPDELQDQSQKTNTQTDQGENYQTEMATGYSDPPNLGSGHVSGGADLNPEMKPDELQGQSQTASIQTDQREENYQTAMATPYLDRLKFGPGHVSGRADLNPQTKLDELQGQSQMASVQNQRENHQTAPPTEPGDVSDPNLSLDSFPPLEKSVNSRLQTKKKAKPKKNNCEECWNAQKNGVPTPFHHCVNDPVVSESGTRDGRPT</sequence>
<feature type="compositionally biased region" description="Polar residues" evidence="1">
    <location>
        <begin position="228"/>
        <end position="247"/>
    </location>
</feature>
<feature type="compositionally biased region" description="Basic residues" evidence="1">
    <location>
        <begin position="276"/>
        <end position="285"/>
    </location>
</feature>
<reference evidence="2 3" key="1">
    <citation type="journal article" date="2013" name="Proc. Natl. Acad. Sci. U.S.A.">
        <title>Fine-scale variation in meiotic recombination in Mimulus inferred from population shotgun sequencing.</title>
        <authorList>
            <person name="Hellsten U."/>
            <person name="Wright K.M."/>
            <person name="Jenkins J."/>
            <person name="Shu S."/>
            <person name="Yuan Y."/>
            <person name="Wessler S.R."/>
            <person name="Schmutz J."/>
            <person name="Willis J.H."/>
            <person name="Rokhsar D.S."/>
        </authorList>
    </citation>
    <scope>NUCLEOTIDE SEQUENCE [LARGE SCALE GENOMIC DNA]</scope>
    <source>
        <strain evidence="3">cv. DUN x IM62</strain>
    </source>
</reference>
<organism evidence="2 3">
    <name type="scientific">Erythranthe guttata</name>
    <name type="common">Yellow monkey flower</name>
    <name type="synonym">Mimulus guttatus</name>
    <dbReference type="NCBI Taxonomy" id="4155"/>
    <lineage>
        <taxon>Eukaryota</taxon>
        <taxon>Viridiplantae</taxon>
        <taxon>Streptophyta</taxon>
        <taxon>Embryophyta</taxon>
        <taxon>Tracheophyta</taxon>
        <taxon>Spermatophyta</taxon>
        <taxon>Magnoliopsida</taxon>
        <taxon>eudicotyledons</taxon>
        <taxon>Gunneridae</taxon>
        <taxon>Pentapetalae</taxon>
        <taxon>asterids</taxon>
        <taxon>lamiids</taxon>
        <taxon>Lamiales</taxon>
        <taxon>Phrymaceae</taxon>
        <taxon>Erythranthe</taxon>
    </lineage>
</organism>
<feature type="region of interest" description="Disordered" evidence="1">
    <location>
        <begin position="1"/>
        <end position="323"/>
    </location>
</feature>
<feature type="compositionally biased region" description="Polar residues" evidence="1">
    <location>
        <begin position="176"/>
        <end position="186"/>
    </location>
</feature>
<evidence type="ECO:0000313" key="2">
    <source>
        <dbReference type="EMBL" id="EYU38690.1"/>
    </source>
</evidence>
<keyword evidence="3" id="KW-1185">Reference proteome</keyword>